<evidence type="ECO:0000313" key="3">
    <source>
        <dbReference type="EMBL" id="ETS78054.1"/>
    </source>
</evidence>
<reference evidence="4" key="1">
    <citation type="journal article" date="2015" name="BMC Genomics">
        <title>Genomic and transcriptomic analysis of the endophytic fungus Pestalotiopsis fici reveals its lifestyle and high potential for synthesis of natural products.</title>
        <authorList>
            <person name="Wang X."/>
            <person name="Zhang X."/>
            <person name="Liu L."/>
            <person name="Xiang M."/>
            <person name="Wang W."/>
            <person name="Sun X."/>
            <person name="Che Y."/>
            <person name="Guo L."/>
            <person name="Liu G."/>
            <person name="Guo L."/>
            <person name="Wang C."/>
            <person name="Yin W.B."/>
            <person name="Stadler M."/>
            <person name="Zhang X."/>
            <person name="Liu X."/>
        </authorList>
    </citation>
    <scope>NUCLEOTIDE SEQUENCE [LARGE SCALE GENOMIC DNA]</scope>
    <source>
        <strain evidence="4">W106-1 / CGMCC3.15140</strain>
    </source>
</reference>
<keyword evidence="4" id="KW-1185">Reference proteome</keyword>
<gene>
    <name evidence="3" type="ORF">PFICI_10116</name>
</gene>
<evidence type="ECO:0000313" key="4">
    <source>
        <dbReference type="Proteomes" id="UP000030651"/>
    </source>
</evidence>
<name>W3WW65_PESFW</name>
<evidence type="ECO:0000256" key="1">
    <source>
        <dbReference type="ARBA" id="ARBA00023242"/>
    </source>
</evidence>
<dbReference type="RefSeq" id="XP_007836888.1">
    <property type="nucleotide sequence ID" value="XM_007838697.1"/>
</dbReference>
<accession>W3WW65</accession>
<keyword evidence="1" id="KW-0539">Nucleus</keyword>
<protein>
    <recommendedName>
        <fullName evidence="2">Zn(2)-C6 fungal-type domain-containing protein</fullName>
    </recommendedName>
</protein>
<feature type="domain" description="Zn(2)-C6 fungal-type" evidence="2">
    <location>
        <begin position="5"/>
        <end position="28"/>
    </location>
</feature>
<dbReference type="AlphaFoldDB" id="W3WW65"/>
<dbReference type="OMA" id="LGHDENT"/>
<dbReference type="InterPro" id="IPR021858">
    <property type="entry name" value="Fun_TF"/>
</dbReference>
<dbReference type="InterPro" id="IPR053157">
    <property type="entry name" value="Sterol_Uptake_Regulator"/>
</dbReference>
<dbReference type="STRING" id="1229662.W3WW65"/>
<dbReference type="EMBL" id="KI912115">
    <property type="protein sequence ID" value="ETS78054.1"/>
    <property type="molecule type" value="Genomic_DNA"/>
</dbReference>
<dbReference type="KEGG" id="pfy:PFICI_10116"/>
<organism evidence="3 4">
    <name type="scientific">Pestalotiopsis fici (strain W106-1 / CGMCC3.15140)</name>
    <dbReference type="NCBI Taxonomy" id="1229662"/>
    <lineage>
        <taxon>Eukaryota</taxon>
        <taxon>Fungi</taxon>
        <taxon>Dikarya</taxon>
        <taxon>Ascomycota</taxon>
        <taxon>Pezizomycotina</taxon>
        <taxon>Sordariomycetes</taxon>
        <taxon>Xylariomycetidae</taxon>
        <taxon>Amphisphaeriales</taxon>
        <taxon>Sporocadaceae</taxon>
        <taxon>Pestalotiopsis</taxon>
    </lineage>
</organism>
<dbReference type="eggNOG" id="ENOG502SVCF">
    <property type="taxonomic scope" value="Eukaryota"/>
</dbReference>
<dbReference type="SUPFAM" id="SSF57701">
    <property type="entry name" value="Zn2/Cys6 DNA-binding domain"/>
    <property type="match status" value="1"/>
</dbReference>
<dbReference type="PANTHER" id="PTHR47784:SF4">
    <property type="entry name" value="ZN(II)2CYS6 TRANSCRIPTION FACTOR (EUROFUNG)"/>
    <property type="match status" value="1"/>
</dbReference>
<dbReference type="HOGENOM" id="CLU_024934_2_0_1"/>
<dbReference type="GO" id="GO:0001228">
    <property type="term" value="F:DNA-binding transcription activator activity, RNA polymerase II-specific"/>
    <property type="evidence" value="ECO:0007669"/>
    <property type="project" value="TreeGrafter"/>
</dbReference>
<proteinExistence type="predicted"/>
<dbReference type="InterPro" id="IPR001138">
    <property type="entry name" value="Zn2Cys6_DnaBD"/>
</dbReference>
<dbReference type="CDD" id="cd00067">
    <property type="entry name" value="GAL4"/>
    <property type="match status" value="1"/>
</dbReference>
<dbReference type="PANTHER" id="PTHR47784">
    <property type="entry name" value="STEROL UPTAKE CONTROL PROTEIN 2"/>
    <property type="match status" value="1"/>
</dbReference>
<dbReference type="Proteomes" id="UP000030651">
    <property type="component" value="Unassembled WGS sequence"/>
</dbReference>
<dbReference type="Pfam" id="PF11951">
    <property type="entry name" value="Fungal_trans_2"/>
    <property type="match status" value="1"/>
</dbReference>
<dbReference type="InterPro" id="IPR036864">
    <property type="entry name" value="Zn2-C6_fun-type_DNA-bd_sf"/>
</dbReference>
<sequence length="400" mass="44418">MDVEQRHVKCDERRPTCGNCSATDRQCSFLSLYPARLPSSRATAALPLTTPPASSCSAASPAALSHEAPTPAINVVDTDAGQQIPGQVPRPQPCFDVRHLVLLHHLESYGTKSSNLMSWAGDDAAKFLFDAVFKTAVAEQFLMHALLAFSALHLSTQQSDDASKADYLQQAAELQTCALALFNATKHNVREENCMALFIFSSLTGLHTLFDAVASCTDSNRILDKTIHYLKLHRGVSAVTGQSWHILRHSGISRIMDAIEAGDQLYRQQLGDTDNECSKLSKLVHASTDKLGAGSFKACQEAVDVLHWVFGVRRTVPEPFPTHIILAWPIRISAEFIELLEQRQPIPLIILAHWAVLLYFDRDFWVFGDAGRQIVRPILGYLGSYWDEWLDLPRTILDQD</sequence>
<dbReference type="Pfam" id="PF00172">
    <property type="entry name" value="Zn_clus"/>
    <property type="match status" value="1"/>
</dbReference>
<dbReference type="GeneID" id="19275129"/>
<evidence type="ECO:0000259" key="2">
    <source>
        <dbReference type="Pfam" id="PF00172"/>
    </source>
</evidence>
<dbReference type="OrthoDB" id="4937900at2759"/>
<dbReference type="Gene3D" id="4.10.240.10">
    <property type="entry name" value="Zn(2)-C6 fungal-type DNA-binding domain"/>
    <property type="match status" value="1"/>
</dbReference>
<dbReference type="InParanoid" id="W3WW65"/>
<dbReference type="GO" id="GO:0008270">
    <property type="term" value="F:zinc ion binding"/>
    <property type="evidence" value="ECO:0007669"/>
    <property type="project" value="InterPro"/>
</dbReference>